<evidence type="ECO:0000259" key="4">
    <source>
        <dbReference type="PROSITE" id="PS01124"/>
    </source>
</evidence>
<comment type="caution">
    <text evidence="5">The sequence shown here is derived from an EMBL/GenBank/DDBJ whole genome shotgun (WGS) entry which is preliminary data.</text>
</comment>
<organism evidence="5 6">
    <name type="scientific">Caenibius tardaugens NBRC 16725</name>
    <dbReference type="NCBI Taxonomy" id="1219035"/>
    <lineage>
        <taxon>Bacteria</taxon>
        <taxon>Pseudomonadati</taxon>
        <taxon>Pseudomonadota</taxon>
        <taxon>Alphaproteobacteria</taxon>
        <taxon>Sphingomonadales</taxon>
        <taxon>Erythrobacteraceae</taxon>
        <taxon>Caenibius</taxon>
    </lineage>
</organism>
<dbReference type="InterPro" id="IPR018060">
    <property type="entry name" value="HTH_AraC"/>
</dbReference>
<sequence>MQNSLIDLSGGTGPEAEEDRRPWTVLAVMTIPDAHIELRRYDLPSPNVMLELDDAPIFSLSLPRAEGMDGKITFEGGEKSGHRVGRMMFRPAGVAMYSTGDGGQMEIMTVRMDPERFRAITGLETWDPLSLQRCAMITSSTMFALAERLRGEITQPGLGADVAAEALVRLLMVDIGRQMRMPARKPGSRGGLAPWQLGRIEDALRAATGHWPTTAELATLCGVSRSHLSRSFTEATGKALADHATAVRLERAQDMLRGGAMAINEIATQLGYATSSAFGAAFRRMTGRTPRQFVGMLS</sequence>
<name>U3A148_9SPHN</name>
<dbReference type="InterPro" id="IPR018062">
    <property type="entry name" value="HTH_AraC-typ_CS"/>
</dbReference>
<dbReference type="InterPro" id="IPR050204">
    <property type="entry name" value="AraC_XylS_family_regulators"/>
</dbReference>
<dbReference type="PRINTS" id="PR00032">
    <property type="entry name" value="HTHARAC"/>
</dbReference>
<dbReference type="InterPro" id="IPR009057">
    <property type="entry name" value="Homeodomain-like_sf"/>
</dbReference>
<dbReference type="EMBL" id="BASZ01000002">
    <property type="protein sequence ID" value="GAD48488.1"/>
    <property type="molecule type" value="Genomic_DNA"/>
</dbReference>
<evidence type="ECO:0000256" key="3">
    <source>
        <dbReference type="ARBA" id="ARBA00023163"/>
    </source>
</evidence>
<dbReference type="PROSITE" id="PS01124">
    <property type="entry name" value="HTH_ARAC_FAMILY_2"/>
    <property type="match status" value="1"/>
</dbReference>
<keyword evidence="6" id="KW-1185">Reference proteome</keyword>
<dbReference type="eggNOG" id="COG2207">
    <property type="taxonomic scope" value="Bacteria"/>
</dbReference>
<dbReference type="Proteomes" id="UP000016568">
    <property type="component" value="Unassembled WGS sequence"/>
</dbReference>
<dbReference type="Gene3D" id="1.10.10.60">
    <property type="entry name" value="Homeodomain-like"/>
    <property type="match status" value="2"/>
</dbReference>
<dbReference type="SUPFAM" id="SSF46689">
    <property type="entry name" value="Homeodomain-like"/>
    <property type="match status" value="1"/>
</dbReference>
<proteinExistence type="predicted"/>
<accession>U3A148</accession>
<dbReference type="PROSITE" id="PS00041">
    <property type="entry name" value="HTH_ARAC_FAMILY_1"/>
    <property type="match status" value="1"/>
</dbReference>
<gene>
    <name evidence="5" type="ORF">NT2_02_05720</name>
</gene>
<dbReference type="Pfam" id="PF12833">
    <property type="entry name" value="HTH_18"/>
    <property type="match status" value="1"/>
</dbReference>
<dbReference type="PANTHER" id="PTHR46796">
    <property type="entry name" value="HTH-TYPE TRANSCRIPTIONAL ACTIVATOR RHAS-RELATED"/>
    <property type="match status" value="1"/>
</dbReference>
<feature type="domain" description="HTH araC/xylS-type" evidence="4">
    <location>
        <begin position="198"/>
        <end position="296"/>
    </location>
</feature>
<dbReference type="GO" id="GO:0043565">
    <property type="term" value="F:sequence-specific DNA binding"/>
    <property type="evidence" value="ECO:0007669"/>
    <property type="project" value="InterPro"/>
</dbReference>
<dbReference type="AlphaFoldDB" id="U3A148"/>
<evidence type="ECO:0000256" key="2">
    <source>
        <dbReference type="ARBA" id="ARBA00023125"/>
    </source>
</evidence>
<reference evidence="5 6" key="1">
    <citation type="submission" date="2013-09" db="EMBL/GenBank/DDBJ databases">
        <title>Whole genome shotgun sequence of Novosphingobium tardaugens NBRC 16725.</title>
        <authorList>
            <person name="Isaki S."/>
            <person name="Hosoyama A."/>
            <person name="Tsuchikane K."/>
            <person name="Katsumata H."/>
            <person name="Ando Y."/>
            <person name="Yamazaki S."/>
            <person name="Fujita N."/>
        </authorList>
    </citation>
    <scope>NUCLEOTIDE SEQUENCE [LARGE SCALE GENOMIC DNA]</scope>
    <source>
        <strain evidence="5 6">NBRC 16725</strain>
    </source>
</reference>
<protein>
    <submittedName>
        <fullName evidence="5">Putative AraC family transcriptional regulator</fullName>
    </submittedName>
</protein>
<dbReference type="SMART" id="SM00342">
    <property type="entry name" value="HTH_ARAC"/>
    <property type="match status" value="1"/>
</dbReference>
<dbReference type="KEGG" id="ntd:EGO55_02405"/>
<keyword evidence="2" id="KW-0238">DNA-binding</keyword>
<evidence type="ECO:0000313" key="6">
    <source>
        <dbReference type="Proteomes" id="UP000016568"/>
    </source>
</evidence>
<evidence type="ECO:0000256" key="1">
    <source>
        <dbReference type="ARBA" id="ARBA00023015"/>
    </source>
</evidence>
<keyword evidence="1" id="KW-0805">Transcription regulation</keyword>
<dbReference type="GO" id="GO:0003700">
    <property type="term" value="F:DNA-binding transcription factor activity"/>
    <property type="evidence" value="ECO:0007669"/>
    <property type="project" value="InterPro"/>
</dbReference>
<dbReference type="OrthoDB" id="7508028at2"/>
<dbReference type="InterPro" id="IPR020449">
    <property type="entry name" value="Tscrpt_reg_AraC-type_HTH"/>
</dbReference>
<evidence type="ECO:0000313" key="5">
    <source>
        <dbReference type="EMBL" id="GAD48488.1"/>
    </source>
</evidence>
<keyword evidence="3" id="KW-0804">Transcription</keyword>